<feature type="compositionally biased region" description="Polar residues" evidence="1">
    <location>
        <begin position="435"/>
        <end position="445"/>
    </location>
</feature>
<feature type="region of interest" description="Disordered" evidence="1">
    <location>
        <begin position="577"/>
        <end position="617"/>
    </location>
</feature>
<evidence type="ECO:0000256" key="1">
    <source>
        <dbReference type="SAM" id="MobiDB-lite"/>
    </source>
</evidence>
<dbReference type="InterPro" id="IPR053018">
    <property type="entry name" value="Elsinochrome_Biosynth-Asso"/>
</dbReference>
<feature type="transmembrane region" description="Helical" evidence="2">
    <location>
        <begin position="330"/>
        <end position="349"/>
    </location>
</feature>
<feature type="transmembrane region" description="Helical" evidence="2">
    <location>
        <begin position="532"/>
        <end position="548"/>
    </location>
</feature>
<evidence type="ECO:0000256" key="2">
    <source>
        <dbReference type="SAM" id="Phobius"/>
    </source>
</evidence>
<protein>
    <submittedName>
        <fullName evidence="3">Uncharacterized protein</fullName>
    </submittedName>
</protein>
<feature type="transmembrane region" description="Helical" evidence="2">
    <location>
        <begin position="505"/>
        <end position="526"/>
    </location>
</feature>
<feature type="transmembrane region" description="Helical" evidence="2">
    <location>
        <begin position="31"/>
        <end position="56"/>
    </location>
</feature>
<dbReference type="AlphaFoldDB" id="A0AA40AIW1"/>
<feature type="transmembrane region" description="Helical" evidence="2">
    <location>
        <begin position="107"/>
        <end position="130"/>
    </location>
</feature>
<dbReference type="PANTHER" id="PTHR37577">
    <property type="entry name" value="INTEGRAL MEMBRANE PROTEIN"/>
    <property type="match status" value="1"/>
</dbReference>
<organism evidence="3 4">
    <name type="scientific">Apiosordaria backusii</name>
    <dbReference type="NCBI Taxonomy" id="314023"/>
    <lineage>
        <taxon>Eukaryota</taxon>
        <taxon>Fungi</taxon>
        <taxon>Dikarya</taxon>
        <taxon>Ascomycota</taxon>
        <taxon>Pezizomycotina</taxon>
        <taxon>Sordariomycetes</taxon>
        <taxon>Sordariomycetidae</taxon>
        <taxon>Sordariales</taxon>
        <taxon>Lasiosphaeriaceae</taxon>
        <taxon>Apiosordaria</taxon>
    </lineage>
</organism>
<name>A0AA40AIW1_9PEZI</name>
<reference evidence="3" key="1">
    <citation type="submission" date="2023-06" db="EMBL/GenBank/DDBJ databases">
        <title>Genome-scale phylogeny and comparative genomics of the fungal order Sordariales.</title>
        <authorList>
            <consortium name="Lawrence Berkeley National Laboratory"/>
            <person name="Hensen N."/>
            <person name="Bonometti L."/>
            <person name="Westerberg I."/>
            <person name="Brannstrom I.O."/>
            <person name="Guillou S."/>
            <person name="Cros-Aarteil S."/>
            <person name="Calhoun S."/>
            <person name="Haridas S."/>
            <person name="Kuo A."/>
            <person name="Mondo S."/>
            <person name="Pangilinan J."/>
            <person name="Riley R."/>
            <person name="Labutti K."/>
            <person name="Andreopoulos B."/>
            <person name="Lipzen A."/>
            <person name="Chen C."/>
            <person name="Yanf M."/>
            <person name="Daum C."/>
            <person name="Ng V."/>
            <person name="Clum A."/>
            <person name="Steindorff A."/>
            <person name="Ohm R."/>
            <person name="Martin F."/>
            <person name="Silar P."/>
            <person name="Natvig D."/>
            <person name="Lalanne C."/>
            <person name="Gautier V."/>
            <person name="Ament-Velasquez S.L."/>
            <person name="Kruys A."/>
            <person name="Hutchinson M.I."/>
            <person name="Powell A.J."/>
            <person name="Barry K."/>
            <person name="Miller A.N."/>
            <person name="Grigoriev I.V."/>
            <person name="Debuchy R."/>
            <person name="Gladieux P."/>
            <person name="Thoren M.H."/>
            <person name="Johannesson H."/>
        </authorList>
    </citation>
    <scope>NUCLEOTIDE SEQUENCE</scope>
    <source>
        <strain evidence="3">CBS 540.89</strain>
    </source>
</reference>
<dbReference type="PANTHER" id="PTHR37577:SF1">
    <property type="entry name" value="INTEGRAL MEMBRANE PROTEIN"/>
    <property type="match status" value="1"/>
</dbReference>
<dbReference type="EMBL" id="JAUKTV010000014">
    <property type="protein sequence ID" value="KAK0716671.1"/>
    <property type="molecule type" value="Genomic_DNA"/>
</dbReference>
<keyword evidence="2" id="KW-1133">Transmembrane helix</keyword>
<comment type="caution">
    <text evidence="3">The sequence shown here is derived from an EMBL/GenBank/DDBJ whole genome shotgun (WGS) entry which is preliminary data.</text>
</comment>
<keyword evidence="2" id="KW-0812">Transmembrane</keyword>
<sequence>MVSFTITLCGKSVECSGDTYVDDDKVTDPDIAGIGILLSFIVPAVAAIIAFTLAWIKRRVPQQQYNHVDEMALSWLKRSRMRHGAPSTPAPEISGYQTFILSVNDQMLLTGLGLIIAIYSQICSISMFSFHVACNLAYLCTTVHLATLTVLRLPLKESTKAQRISRVSLMIMGLVGILVSKLLQYSTWEYESNALAACDINWPRTSPNYEYLWDWFCLVLVLSTNYYQSIVTDVAPYGSNSDSEPNPKPVSSFVLAALKKLHRHPGSQGDIASSLDERQDKIEASRTKRLTSLVTTINKRRANSIPRARLLRSVFANIGFDVLFELQNSLVYDLFLCIFWFALAITDLANSLEHGGTDIRPLLEWKFGQVLPVILLLSYALTALGIQASSPNPKETAAAGGDQSLGKAVKRNSQSAVDSDSEVDLGTSPGIAMRSLSNTGFSSQNEDPKSRPTRRVNTVELERAIVPWANKKQRKSKQKPLLNIKDHDAQPIDLIAFARREARGYINAVAIVAFILMVGSLVQMYFYFTETVTALTGCYILLFVYRVVRRSLDIRRIRTERLERERAMVYGLSSQTLVGSSSRNSGSAAGGSSGNEAPGREGTEPRSTYLHSGSLYI</sequence>
<evidence type="ECO:0000313" key="4">
    <source>
        <dbReference type="Proteomes" id="UP001172159"/>
    </source>
</evidence>
<proteinExistence type="predicted"/>
<keyword evidence="4" id="KW-1185">Reference proteome</keyword>
<keyword evidence="2" id="KW-0472">Membrane</keyword>
<dbReference type="Proteomes" id="UP001172159">
    <property type="component" value="Unassembled WGS sequence"/>
</dbReference>
<accession>A0AA40AIW1</accession>
<feature type="transmembrane region" description="Helical" evidence="2">
    <location>
        <begin position="369"/>
        <end position="386"/>
    </location>
</feature>
<gene>
    <name evidence="3" type="ORF">B0T21DRAFT_296090</name>
</gene>
<evidence type="ECO:0000313" key="3">
    <source>
        <dbReference type="EMBL" id="KAK0716671.1"/>
    </source>
</evidence>
<feature type="region of interest" description="Disordered" evidence="1">
    <location>
        <begin position="391"/>
        <end position="456"/>
    </location>
</feature>
<feature type="transmembrane region" description="Helical" evidence="2">
    <location>
        <begin position="167"/>
        <end position="185"/>
    </location>
</feature>